<dbReference type="GO" id="GO:0016787">
    <property type="term" value="F:hydrolase activity"/>
    <property type="evidence" value="ECO:0007669"/>
    <property type="project" value="InterPro"/>
</dbReference>
<dbReference type="PANTHER" id="PTHR21240:SF19">
    <property type="entry name" value="CATALYTIC_ HYDROLASE"/>
    <property type="match status" value="1"/>
</dbReference>
<dbReference type="Proteomes" id="UP001162834">
    <property type="component" value="Chromosome"/>
</dbReference>
<dbReference type="Pfam" id="PF04909">
    <property type="entry name" value="Amidohydro_2"/>
    <property type="match status" value="1"/>
</dbReference>
<reference evidence="3" key="1">
    <citation type="journal article" date="2022" name="Int. J. Syst. Evol. Microbiol.">
        <title>Pseudomonas aegrilactucae sp. nov. and Pseudomonas morbosilactucae sp. nov., pathogens causing bacterial rot of lettuce in Japan.</title>
        <authorList>
            <person name="Sawada H."/>
            <person name="Fujikawa T."/>
            <person name="Satou M."/>
        </authorList>
    </citation>
    <scope>NUCLEOTIDE SEQUENCE</scope>
    <source>
        <strain evidence="3">0166_1</strain>
    </source>
</reference>
<protein>
    <recommendedName>
        <fullName evidence="2">Amidohydrolase-related domain-containing protein</fullName>
    </recommendedName>
</protein>
<dbReference type="SUPFAM" id="SSF51556">
    <property type="entry name" value="Metallo-dependent hydrolases"/>
    <property type="match status" value="1"/>
</dbReference>
<dbReference type="CDD" id="cd01292">
    <property type="entry name" value="metallo-dependent_hydrolases"/>
    <property type="match status" value="1"/>
</dbReference>
<name>A0A9E6XZ02_9ACTN</name>
<dbReference type="RefSeq" id="WP_259310959.1">
    <property type="nucleotide sequence ID" value="NZ_CP087164.1"/>
</dbReference>
<gene>
    <name evidence="3" type="ORF">DSM104329_03306</name>
</gene>
<dbReference type="InterPro" id="IPR006680">
    <property type="entry name" value="Amidohydro-rel"/>
</dbReference>
<feature type="domain" description="Amidohydrolase-related" evidence="2">
    <location>
        <begin position="11"/>
        <end position="285"/>
    </location>
</feature>
<organism evidence="3 4">
    <name type="scientific">Capillimicrobium parvum</name>
    <dbReference type="NCBI Taxonomy" id="2884022"/>
    <lineage>
        <taxon>Bacteria</taxon>
        <taxon>Bacillati</taxon>
        <taxon>Actinomycetota</taxon>
        <taxon>Thermoleophilia</taxon>
        <taxon>Solirubrobacterales</taxon>
        <taxon>Capillimicrobiaceae</taxon>
        <taxon>Capillimicrobium</taxon>
    </lineage>
</organism>
<evidence type="ECO:0000256" key="1">
    <source>
        <dbReference type="ARBA" id="ARBA00023239"/>
    </source>
</evidence>
<evidence type="ECO:0000259" key="2">
    <source>
        <dbReference type="Pfam" id="PF04909"/>
    </source>
</evidence>
<proteinExistence type="predicted"/>
<dbReference type="GO" id="GO:0016831">
    <property type="term" value="F:carboxy-lyase activity"/>
    <property type="evidence" value="ECO:0007669"/>
    <property type="project" value="InterPro"/>
</dbReference>
<dbReference type="InterPro" id="IPR032465">
    <property type="entry name" value="ACMSD"/>
</dbReference>
<dbReference type="PANTHER" id="PTHR21240">
    <property type="entry name" value="2-AMINO-3-CARBOXYLMUCONATE-6-SEMIALDEHYDE DECARBOXYLASE"/>
    <property type="match status" value="1"/>
</dbReference>
<dbReference type="AlphaFoldDB" id="A0A9E6XZ02"/>
<evidence type="ECO:0000313" key="3">
    <source>
        <dbReference type="EMBL" id="UGS36895.1"/>
    </source>
</evidence>
<dbReference type="KEGG" id="sbae:DSM104329_03306"/>
<keyword evidence="4" id="KW-1185">Reference proteome</keyword>
<dbReference type="InterPro" id="IPR032466">
    <property type="entry name" value="Metal_Hydrolase"/>
</dbReference>
<dbReference type="EMBL" id="CP087164">
    <property type="protein sequence ID" value="UGS36895.1"/>
    <property type="molecule type" value="Genomic_DNA"/>
</dbReference>
<dbReference type="Gene3D" id="3.20.20.140">
    <property type="entry name" value="Metal-dependent hydrolases"/>
    <property type="match status" value="1"/>
</dbReference>
<accession>A0A9E6XZ02</accession>
<sequence>MPIDLQRVRAIDVHTHVHRNAAGEPLPSDGPEGAVAKVFGNDALLSVAELAEFYREREMACVAFFVDLIGFESPLSNDDVFTEAAKHDDVIIPFASIDPRRGADGVAEARRLIETYPVRGFKFHPSLQAFWPNDEAFYPLYEVLQEARVPALFHTGQTAVGSGQPGGGGIRLKYSNPMALDDVAADFPDMPIVMAHPSVPWQDEALSVAVHKPQVYIDLSGWSPKYFPENLVRYSNTLLKHKVLFGTDYPALTPERWMRDFETLPIKDEVKPLILKDNAARLFGLG</sequence>
<evidence type="ECO:0000313" key="4">
    <source>
        <dbReference type="Proteomes" id="UP001162834"/>
    </source>
</evidence>
<keyword evidence="1" id="KW-0456">Lyase</keyword>